<gene>
    <name evidence="1" type="ORF">F934_00738</name>
</gene>
<dbReference type="AlphaFoldDB" id="N9FF10"/>
<reference evidence="1 2" key="1">
    <citation type="submission" date="2013-02" db="EMBL/GenBank/DDBJ databases">
        <title>The Genome Sequence of Acinetobacter beijerinckii ANC 3835.</title>
        <authorList>
            <consortium name="The Broad Institute Genome Sequencing Platform"/>
            <consortium name="The Broad Institute Genome Sequencing Center for Infectious Disease"/>
            <person name="Cerqueira G."/>
            <person name="Feldgarden M."/>
            <person name="Courvalin P."/>
            <person name="Perichon B."/>
            <person name="Grillot-Courvalin C."/>
            <person name="Clermont D."/>
            <person name="Rocha E."/>
            <person name="Yoon E.-J."/>
            <person name="Nemec A."/>
            <person name="Walker B."/>
            <person name="Young S.K."/>
            <person name="Zeng Q."/>
            <person name="Gargeya S."/>
            <person name="Fitzgerald M."/>
            <person name="Haas B."/>
            <person name="Abouelleil A."/>
            <person name="Alvarado L."/>
            <person name="Arachchi H.M."/>
            <person name="Berlin A.M."/>
            <person name="Chapman S.B."/>
            <person name="Dewar J."/>
            <person name="Goldberg J."/>
            <person name="Griggs A."/>
            <person name="Gujja S."/>
            <person name="Hansen M."/>
            <person name="Howarth C."/>
            <person name="Imamovic A."/>
            <person name="Larimer J."/>
            <person name="McCowan C."/>
            <person name="Murphy C."/>
            <person name="Neiman D."/>
            <person name="Pearson M."/>
            <person name="Priest M."/>
            <person name="Roberts A."/>
            <person name="Saif S."/>
            <person name="Shea T."/>
            <person name="Sisk P."/>
            <person name="Sykes S."/>
            <person name="Wortman J."/>
            <person name="Nusbaum C."/>
            <person name="Birren B."/>
        </authorList>
    </citation>
    <scope>NUCLEOTIDE SEQUENCE [LARGE SCALE GENOMIC DNA]</scope>
    <source>
        <strain evidence="1 2">ANC 3835</strain>
    </source>
</reference>
<evidence type="ECO:0000313" key="1">
    <source>
        <dbReference type="EMBL" id="ENW05885.1"/>
    </source>
</evidence>
<dbReference type="PATRIC" id="fig|1217649.3.peg.699"/>
<dbReference type="Proteomes" id="UP000018417">
    <property type="component" value="Unassembled WGS sequence"/>
</dbReference>
<dbReference type="RefSeq" id="WP_005052248.1">
    <property type="nucleotide sequence ID" value="NZ_KB849758.1"/>
</dbReference>
<proteinExistence type="predicted"/>
<evidence type="ECO:0000313" key="2">
    <source>
        <dbReference type="Proteomes" id="UP000018417"/>
    </source>
</evidence>
<dbReference type="HOGENOM" id="CLU_023498_0_0_6"/>
<comment type="caution">
    <text evidence="1">The sequence shown here is derived from an EMBL/GenBank/DDBJ whole genome shotgun (WGS) entry which is preliminary data.</text>
</comment>
<organism evidence="1 2">
    <name type="scientific">Acinetobacter beijerinckii ANC 3835</name>
    <dbReference type="NCBI Taxonomy" id="1217649"/>
    <lineage>
        <taxon>Bacteria</taxon>
        <taxon>Pseudomonadati</taxon>
        <taxon>Pseudomonadota</taxon>
        <taxon>Gammaproteobacteria</taxon>
        <taxon>Moraxellales</taxon>
        <taxon>Moraxellaceae</taxon>
        <taxon>Acinetobacter</taxon>
    </lineage>
</organism>
<sequence length="539" mass="63000">MLATKILKLRLSRIQKGKEHLSTQDKLMLVTMESPDLSANFLLRLFKVSLPKQWKFKHADDEDIHYSKQLIELIETDFIPAYEFHARKYAWYEQCLLYQLNFVVLKPSQQQINGYLRQLDQCLDQQPKIELLHHFQQQYPSAQHANALAKSYAGACEYTKAIEWYEWAAQQSTQVNEVAFFGYIESLIHRNQLEYKPQISDVEYAIHLLIQYLKPIDQKAYAKLLQVGVKSLLPDSILKTRAVQTNILADVGRGLNSLGKSLNHILKVKQFDLPFSKEVIANAPQLLHSEIILEHLAQNEAIRTAVQALLKNNEVTTAIEFEPALQQFWLSVQTEPELLKRLITPSQSKAWFETLPNTHFQTKKPLNLAHFQLILEHGLLNYLGEESLDKFHAERNMLYAQRDMVVTEMTAFASWFYQECLQPYLYQQTALFQQMKLILLQLDNIAFTSQLFIYQYEIQKRAQDLSNWMKIKLEKGNDFDRVNAAWVALREVAGFESEMAQDKINVLQNTLMQYKTIRNNQILIRFDSKEISDYKEDEK</sequence>
<protein>
    <submittedName>
        <fullName evidence="1">Uncharacterized protein</fullName>
    </submittedName>
</protein>
<dbReference type="OrthoDB" id="6712873at2"/>
<accession>N9FF10</accession>
<dbReference type="EMBL" id="APQK01000009">
    <property type="protein sequence ID" value="ENW05885.1"/>
    <property type="molecule type" value="Genomic_DNA"/>
</dbReference>
<name>N9FF10_9GAMM</name>